<feature type="repeat" description="TPR" evidence="2">
    <location>
        <begin position="170"/>
        <end position="203"/>
    </location>
</feature>
<keyword evidence="1" id="KW-0574">Periplasm</keyword>
<dbReference type="SMART" id="SM00028">
    <property type="entry name" value="TPR"/>
    <property type="match status" value="2"/>
</dbReference>
<comment type="similarity">
    <text evidence="1">Belongs to the CpoB family.</text>
</comment>
<feature type="chain" id="PRO_5033171045" description="Cell division coordinator CpoB" evidence="1">
    <location>
        <begin position="22"/>
        <end position="253"/>
    </location>
</feature>
<organism evidence="4 5">
    <name type="scientific">Pseudoalteromonas caenipelagi</name>
    <dbReference type="NCBI Taxonomy" id="2726988"/>
    <lineage>
        <taxon>Bacteria</taxon>
        <taxon>Pseudomonadati</taxon>
        <taxon>Pseudomonadota</taxon>
        <taxon>Gammaproteobacteria</taxon>
        <taxon>Alteromonadales</taxon>
        <taxon>Pseudoalteromonadaceae</taxon>
        <taxon>Pseudoalteromonas</taxon>
    </lineage>
</organism>
<keyword evidence="1" id="KW-0132">Cell division</keyword>
<keyword evidence="1" id="KW-0131">Cell cycle</keyword>
<dbReference type="Pfam" id="PF13174">
    <property type="entry name" value="TPR_6"/>
    <property type="match status" value="2"/>
</dbReference>
<dbReference type="AlphaFoldDB" id="A0A849VC72"/>
<dbReference type="InterPro" id="IPR011990">
    <property type="entry name" value="TPR-like_helical_dom_sf"/>
</dbReference>
<proteinExistence type="inferred from homology"/>
<dbReference type="Gene3D" id="1.25.40.10">
    <property type="entry name" value="Tetratricopeptide repeat domain"/>
    <property type="match status" value="1"/>
</dbReference>
<dbReference type="EMBL" id="JABBPG010000001">
    <property type="protein sequence ID" value="NOU49554.1"/>
    <property type="molecule type" value="Genomic_DNA"/>
</dbReference>
<dbReference type="SUPFAM" id="SSF48452">
    <property type="entry name" value="TPR-like"/>
    <property type="match status" value="1"/>
</dbReference>
<dbReference type="GO" id="GO:0070206">
    <property type="term" value="P:protein trimerization"/>
    <property type="evidence" value="ECO:0007669"/>
    <property type="project" value="InterPro"/>
</dbReference>
<dbReference type="GO" id="GO:0030288">
    <property type="term" value="C:outer membrane-bounded periplasmic space"/>
    <property type="evidence" value="ECO:0007669"/>
    <property type="project" value="UniProtKB-UniRule"/>
</dbReference>
<accession>A0A849VC72</accession>
<keyword evidence="1" id="KW-0732">Signal</keyword>
<dbReference type="InterPro" id="IPR019734">
    <property type="entry name" value="TPR_rpt"/>
</dbReference>
<evidence type="ECO:0000259" key="3">
    <source>
        <dbReference type="Pfam" id="PF16331"/>
    </source>
</evidence>
<dbReference type="GO" id="GO:0043093">
    <property type="term" value="P:FtsZ-dependent cytokinesis"/>
    <property type="evidence" value="ECO:0007669"/>
    <property type="project" value="UniProtKB-UniRule"/>
</dbReference>
<dbReference type="InterPro" id="IPR014162">
    <property type="entry name" value="CpoB_C"/>
</dbReference>
<comment type="function">
    <text evidence="1">Mediates coordination of peptidoglycan synthesis and outer membrane constriction during cell division.</text>
</comment>
<keyword evidence="5" id="KW-1185">Reference proteome</keyword>
<dbReference type="Pfam" id="PF16331">
    <property type="entry name" value="TolA_bind_tri"/>
    <property type="match status" value="1"/>
</dbReference>
<comment type="subcellular location">
    <subcellularLocation>
        <location evidence="1">Periplasm</location>
    </subcellularLocation>
</comment>
<dbReference type="Proteomes" id="UP000586305">
    <property type="component" value="Unassembled WGS sequence"/>
</dbReference>
<dbReference type="RefSeq" id="WP_171624620.1">
    <property type="nucleotide sequence ID" value="NZ_JABBPG010000001.1"/>
</dbReference>
<evidence type="ECO:0000256" key="1">
    <source>
        <dbReference type="HAMAP-Rule" id="MF_02066"/>
    </source>
</evidence>
<feature type="signal peptide" evidence="1">
    <location>
        <begin position="1"/>
        <end position="21"/>
    </location>
</feature>
<dbReference type="NCBIfam" id="TIGR02795">
    <property type="entry name" value="tol_pal_ybgF"/>
    <property type="match status" value="1"/>
</dbReference>
<keyword evidence="2" id="KW-0802">TPR repeat</keyword>
<gene>
    <name evidence="4" type="primary">ybgF</name>
    <name evidence="1" type="synonym">cpoB</name>
    <name evidence="4" type="ORF">HG263_03230</name>
</gene>
<feature type="domain" description="YbgF trimerisation" evidence="3">
    <location>
        <begin position="37"/>
        <end position="110"/>
    </location>
</feature>
<evidence type="ECO:0000313" key="5">
    <source>
        <dbReference type="Proteomes" id="UP000586305"/>
    </source>
</evidence>
<comment type="caution">
    <text evidence="4">The sequence shown here is derived from an EMBL/GenBank/DDBJ whole genome shotgun (WGS) entry which is preliminary data.</text>
</comment>
<name>A0A849VC72_9GAMM</name>
<evidence type="ECO:0000313" key="4">
    <source>
        <dbReference type="EMBL" id="NOU49554.1"/>
    </source>
</evidence>
<dbReference type="Gene3D" id="1.20.5.110">
    <property type="match status" value="1"/>
</dbReference>
<dbReference type="HAMAP" id="MF_02066">
    <property type="entry name" value="CpoB"/>
    <property type="match status" value="1"/>
</dbReference>
<reference evidence="4 5" key="1">
    <citation type="submission" date="2020-04" db="EMBL/GenBank/DDBJ databases">
        <title>Pseudoalteromonas caenipelagi sp. nov., isolated from a tidal flat.</title>
        <authorList>
            <person name="Park S."/>
            <person name="Yoon J.-H."/>
        </authorList>
    </citation>
    <scope>NUCLEOTIDE SEQUENCE [LARGE SCALE GENOMIC DNA]</scope>
    <source>
        <strain evidence="4 5">JBTF-M23</strain>
    </source>
</reference>
<sequence precursor="true">MKPNTILAALMLLSGSTQVWAAPAPVSEAANNPTPGSIEQRIAQLERMMKTRNLLQIELQQQLNLLQDEVSQVRGVTEEQSYKLEKVLQRQRELYQEIENRVSKVYDQSNTASATAVNPADASQALSNDLSENEAYDRAVALIMQDKRYDAAIPEFQSFLTTFPNSVYIPNAHYWLGQLLSIKNDDNNALVHFKKVVEQFPDSNKRPDAMLKLGALYEKLEKTDLAKQILNTLISEYPSTTAAKLATERLAKI</sequence>
<dbReference type="InterPro" id="IPR034706">
    <property type="entry name" value="CpoB"/>
</dbReference>
<dbReference type="PROSITE" id="PS50005">
    <property type="entry name" value="TPR"/>
    <property type="match status" value="1"/>
</dbReference>
<protein>
    <recommendedName>
        <fullName evidence="1">Cell division coordinator CpoB</fullName>
    </recommendedName>
</protein>
<evidence type="ECO:0000256" key="2">
    <source>
        <dbReference type="PROSITE-ProRule" id="PRU00339"/>
    </source>
</evidence>
<dbReference type="InterPro" id="IPR032519">
    <property type="entry name" value="YbgF_tri"/>
</dbReference>